<gene>
    <name evidence="1" type="ORF">BN1221_03039</name>
</gene>
<evidence type="ECO:0000313" key="2">
    <source>
        <dbReference type="Proteomes" id="UP000044377"/>
    </source>
</evidence>
<name>A0A0G4JXD5_9GAMM</name>
<dbReference type="EMBL" id="CGIG01000001">
    <property type="protein sequence ID" value="CPR18130.1"/>
    <property type="molecule type" value="Genomic_DNA"/>
</dbReference>
<keyword evidence="2" id="KW-1185">Reference proteome</keyword>
<organism evidence="1 2">
    <name type="scientific">Brenneria goodwinii</name>
    <dbReference type="NCBI Taxonomy" id="1109412"/>
    <lineage>
        <taxon>Bacteria</taxon>
        <taxon>Pseudomonadati</taxon>
        <taxon>Pseudomonadota</taxon>
        <taxon>Gammaproteobacteria</taxon>
        <taxon>Enterobacterales</taxon>
        <taxon>Pectobacteriaceae</taxon>
        <taxon>Brenneria</taxon>
    </lineage>
</organism>
<protein>
    <submittedName>
        <fullName evidence="1">Uncharacterized protein</fullName>
    </submittedName>
</protein>
<proteinExistence type="predicted"/>
<accession>A0A0G4JXD5</accession>
<evidence type="ECO:0000313" key="1">
    <source>
        <dbReference type="EMBL" id="CPR18130.1"/>
    </source>
</evidence>
<reference evidence="2" key="1">
    <citation type="submission" date="2015-01" db="EMBL/GenBank/DDBJ databases">
        <authorList>
            <person name="Paterson Steve"/>
        </authorList>
    </citation>
    <scope>NUCLEOTIDE SEQUENCE [LARGE SCALE GENOMIC DNA]</scope>
    <source>
        <strain evidence="2">OBR1</strain>
    </source>
</reference>
<dbReference type="AlphaFoldDB" id="A0A0G4JXD5"/>
<dbReference type="Proteomes" id="UP000044377">
    <property type="component" value="Unassembled WGS sequence"/>
</dbReference>
<sequence>MLGMVSFLMYLYLGYIRRILSRGCVVFIYPSKLLGIYGNVFFLQLEWVGVSRTRFQSDFYFLFIAGMRRLFHTPG</sequence>